<dbReference type="Gene3D" id="3.40.630.30">
    <property type="match status" value="1"/>
</dbReference>
<sequence>MMAEIITKNLLLVPCSLDISKSLIIHRQELEKRSPIVIPKHWPSLFIKGILPLYIERLEKDETELCWGVWLIIEYKDKQIIGDFYLKGKPDAEGRVEFCHHLNPEFSIDHTHEALYAFTDWLLLEKSITAITTHCTLEQELLINAFGKLGLICTDRDQDYLTWSLKKIEEDIHD</sequence>
<organism evidence="1 2">
    <name type="scientific">Metabacillus lacus</name>
    <dbReference type="NCBI Taxonomy" id="1983721"/>
    <lineage>
        <taxon>Bacteria</taxon>
        <taxon>Bacillati</taxon>
        <taxon>Bacillota</taxon>
        <taxon>Bacilli</taxon>
        <taxon>Bacillales</taxon>
        <taxon>Bacillaceae</taxon>
        <taxon>Metabacillus</taxon>
    </lineage>
</organism>
<dbReference type="AlphaFoldDB" id="A0A7X2IXX1"/>
<dbReference type="RefSeq" id="WP_154306827.1">
    <property type="nucleotide sequence ID" value="NZ_WKKI01000006.1"/>
</dbReference>
<proteinExistence type="predicted"/>
<evidence type="ECO:0008006" key="3">
    <source>
        <dbReference type="Google" id="ProtNLM"/>
    </source>
</evidence>
<name>A0A7X2IXX1_9BACI</name>
<comment type="caution">
    <text evidence="1">The sequence shown here is derived from an EMBL/GenBank/DDBJ whole genome shotgun (WGS) entry which is preliminary data.</text>
</comment>
<accession>A0A7X2IXX1</accession>
<protein>
    <recommendedName>
        <fullName evidence="3">GNAT family N-acetyltransferase</fullName>
    </recommendedName>
</protein>
<evidence type="ECO:0000313" key="1">
    <source>
        <dbReference type="EMBL" id="MRX71699.1"/>
    </source>
</evidence>
<keyword evidence="2" id="KW-1185">Reference proteome</keyword>
<evidence type="ECO:0000313" key="2">
    <source>
        <dbReference type="Proteomes" id="UP000448867"/>
    </source>
</evidence>
<dbReference type="Proteomes" id="UP000448867">
    <property type="component" value="Unassembled WGS sequence"/>
</dbReference>
<reference evidence="1 2" key="1">
    <citation type="submission" date="2019-11" db="EMBL/GenBank/DDBJ databases">
        <title>Bacillus lacus genome.</title>
        <authorList>
            <person name="Allen C.J."/>
            <person name="Newman J.D."/>
        </authorList>
    </citation>
    <scope>NUCLEOTIDE SEQUENCE [LARGE SCALE GENOMIC DNA]</scope>
    <source>
        <strain evidence="1 2">KCTC 33946</strain>
    </source>
</reference>
<dbReference type="OrthoDB" id="452315at2"/>
<dbReference type="EMBL" id="WKKI01000006">
    <property type="protein sequence ID" value="MRX71699.1"/>
    <property type="molecule type" value="Genomic_DNA"/>
</dbReference>
<gene>
    <name evidence="1" type="ORF">GJU40_05860</name>
</gene>